<protein>
    <submittedName>
        <fullName evidence="8">Tyrosine-type recombinase/integrase</fullName>
    </submittedName>
</protein>
<evidence type="ECO:0000256" key="2">
    <source>
        <dbReference type="ARBA" id="ARBA00022908"/>
    </source>
</evidence>
<dbReference type="Pfam" id="PF00589">
    <property type="entry name" value="Phage_integrase"/>
    <property type="match status" value="1"/>
</dbReference>
<keyword evidence="3 5" id="KW-0238">DNA-binding</keyword>
<dbReference type="InterPro" id="IPR004107">
    <property type="entry name" value="Integrase_SAM-like_N"/>
</dbReference>
<evidence type="ECO:0000259" key="6">
    <source>
        <dbReference type="PROSITE" id="PS51898"/>
    </source>
</evidence>
<comment type="similarity">
    <text evidence="1">Belongs to the 'phage' integrase family.</text>
</comment>
<evidence type="ECO:0000259" key="7">
    <source>
        <dbReference type="PROSITE" id="PS51900"/>
    </source>
</evidence>
<feature type="domain" description="Tyr recombinase" evidence="6">
    <location>
        <begin position="120"/>
        <end position="273"/>
    </location>
</feature>
<proteinExistence type="inferred from homology"/>
<dbReference type="PROSITE" id="PS51898">
    <property type="entry name" value="TYR_RECOMBINASE"/>
    <property type="match status" value="1"/>
</dbReference>
<dbReference type="PANTHER" id="PTHR30349:SF64">
    <property type="entry name" value="PROPHAGE INTEGRASE INTD-RELATED"/>
    <property type="match status" value="1"/>
</dbReference>
<accession>A0A7T0C1T9</accession>
<dbReference type="AlphaFoldDB" id="A0A7T0C1T9"/>
<dbReference type="Gene3D" id="1.10.443.10">
    <property type="entry name" value="Intergrase catalytic core"/>
    <property type="match status" value="1"/>
</dbReference>
<dbReference type="InterPro" id="IPR013762">
    <property type="entry name" value="Integrase-like_cat_sf"/>
</dbReference>
<dbReference type="PROSITE" id="PS51900">
    <property type="entry name" value="CB"/>
    <property type="match status" value="1"/>
</dbReference>
<feature type="domain" description="Core-binding (CB)" evidence="7">
    <location>
        <begin position="28"/>
        <end position="103"/>
    </location>
</feature>
<evidence type="ECO:0000256" key="1">
    <source>
        <dbReference type="ARBA" id="ARBA00008857"/>
    </source>
</evidence>
<dbReference type="EMBL" id="CP048620">
    <property type="protein sequence ID" value="QPJ64979.1"/>
    <property type="molecule type" value="Genomic_DNA"/>
</dbReference>
<evidence type="ECO:0000313" key="9">
    <source>
        <dbReference type="Proteomes" id="UP000594464"/>
    </source>
</evidence>
<dbReference type="GO" id="GO:0003677">
    <property type="term" value="F:DNA binding"/>
    <property type="evidence" value="ECO:0007669"/>
    <property type="project" value="UniProtKB-UniRule"/>
</dbReference>
<dbReference type="SUPFAM" id="SSF56349">
    <property type="entry name" value="DNA breaking-rejoining enzymes"/>
    <property type="match status" value="1"/>
</dbReference>
<keyword evidence="4" id="KW-0233">DNA recombination</keyword>
<evidence type="ECO:0000256" key="4">
    <source>
        <dbReference type="ARBA" id="ARBA00023172"/>
    </source>
</evidence>
<dbReference type="Pfam" id="PF13495">
    <property type="entry name" value="Phage_int_SAM_4"/>
    <property type="match status" value="1"/>
</dbReference>
<dbReference type="KEGG" id="nva:G3M78_06090"/>
<name>A0A7T0C1T9_9BACT</name>
<dbReference type="GO" id="GO:0006310">
    <property type="term" value="P:DNA recombination"/>
    <property type="evidence" value="ECO:0007669"/>
    <property type="project" value="UniProtKB-KW"/>
</dbReference>
<sequence length="273" mass="30296">MNKLAIPAATRIYTLKKTESNPYADTLDTIRLQLELCHYQEQTIKAYMGQLCAFINHIQPMTPDAVSSQMMTAYINSLTEVGAARSTVDQAITALDYLSRELLHEPLDANALKRPPKAASNPVLLTADEVAEIAMSAENPKHRLMIELMSSAGLRVSEIVNVRVTHLNLDKGILYVPGNQRIKSRTTQFDLCLQDALSRQIGKKEKDDYLFPSEKGGRLTTRSVAKFFKAALLASNIQKDATPHSLRQSFTESLVEKGLDPISIQQILGRATL</sequence>
<dbReference type="InterPro" id="IPR011010">
    <property type="entry name" value="DNA_brk_join_enz"/>
</dbReference>
<dbReference type="Gene3D" id="1.10.150.130">
    <property type="match status" value="1"/>
</dbReference>
<gene>
    <name evidence="8" type="ORF">G3M78_06090</name>
</gene>
<dbReference type="GO" id="GO:0015074">
    <property type="term" value="P:DNA integration"/>
    <property type="evidence" value="ECO:0007669"/>
    <property type="project" value="UniProtKB-KW"/>
</dbReference>
<evidence type="ECO:0000313" key="8">
    <source>
        <dbReference type="EMBL" id="QPJ64979.1"/>
    </source>
</evidence>
<dbReference type="InterPro" id="IPR002104">
    <property type="entry name" value="Integrase_catalytic"/>
</dbReference>
<reference evidence="9" key="1">
    <citation type="submission" date="2020-02" db="EMBL/GenBank/DDBJ databases">
        <title>Genomic and physiological characterization of two novel Nitrospinaceae genera.</title>
        <authorList>
            <person name="Mueller A.J."/>
            <person name="Jung M.-Y."/>
            <person name="Strachan C.R."/>
            <person name="Herbold C.W."/>
            <person name="Kirkegaard R.H."/>
            <person name="Daims H."/>
        </authorList>
    </citation>
    <scope>NUCLEOTIDE SEQUENCE [LARGE SCALE GENOMIC DNA]</scope>
</reference>
<evidence type="ECO:0000256" key="3">
    <source>
        <dbReference type="ARBA" id="ARBA00023125"/>
    </source>
</evidence>
<evidence type="ECO:0000256" key="5">
    <source>
        <dbReference type="PROSITE-ProRule" id="PRU01248"/>
    </source>
</evidence>
<dbReference type="PANTHER" id="PTHR30349">
    <property type="entry name" value="PHAGE INTEGRASE-RELATED"/>
    <property type="match status" value="1"/>
</dbReference>
<keyword evidence="2" id="KW-0229">DNA integration</keyword>
<organism evidence="8 9">
    <name type="scientific">Candidatus Nitrohelix vancouverensis</name>
    <dbReference type="NCBI Taxonomy" id="2705534"/>
    <lineage>
        <taxon>Bacteria</taxon>
        <taxon>Pseudomonadati</taxon>
        <taxon>Nitrospinota/Tectimicrobiota group</taxon>
        <taxon>Nitrospinota</taxon>
        <taxon>Nitrospinia</taxon>
        <taxon>Nitrospinales</taxon>
        <taxon>Nitrospinaceae</taxon>
        <taxon>Candidatus Nitrohelix</taxon>
    </lineage>
</organism>
<dbReference type="InterPro" id="IPR050090">
    <property type="entry name" value="Tyrosine_recombinase_XerCD"/>
</dbReference>
<dbReference type="Proteomes" id="UP000594464">
    <property type="component" value="Chromosome"/>
</dbReference>
<dbReference type="InterPro" id="IPR044068">
    <property type="entry name" value="CB"/>
</dbReference>
<dbReference type="InterPro" id="IPR010998">
    <property type="entry name" value="Integrase_recombinase_N"/>
</dbReference>